<dbReference type="Pfam" id="PF00484">
    <property type="entry name" value="Pro_CA"/>
    <property type="match status" value="1"/>
</dbReference>
<dbReference type="PANTHER" id="PTHR11002">
    <property type="entry name" value="CARBONIC ANHYDRASE"/>
    <property type="match status" value="1"/>
</dbReference>
<proteinExistence type="inferred from homology"/>
<evidence type="ECO:0000256" key="3">
    <source>
        <dbReference type="ARBA" id="ARBA00012925"/>
    </source>
</evidence>
<accession>A0ABQ4V5J1</accession>
<evidence type="ECO:0000256" key="8">
    <source>
        <dbReference type="ARBA" id="ARBA00048348"/>
    </source>
</evidence>
<dbReference type="Proteomes" id="UP001060504">
    <property type="component" value="Unassembled WGS sequence"/>
</dbReference>
<dbReference type="InterPro" id="IPR001765">
    <property type="entry name" value="Carbonic_anhydrase"/>
</dbReference>
<feature type="region of interest" description="Disordered" evidence="9">
    <location>
        <begin position="35"/>
        <end position="56"/>
    </location>
</feature>
<comment type="catalytic activity">
    <reaction evidence="8">
        <text>hydrogencarbonate + H(+) = CO2 + H2O</text>
        <dbReference type="Rhea" id="RHEA:10748"/>
        <dbReference type="ChEBI" id="CHEBI:15377"/>
        <dbReference type="ChEBI" id="CHEBI:15378"/>
        <dbReference type="ChEBI" id="CHEBI:16526"/>
        <dbReference type="ChEBI" id="CHEBI:17544"/>
        <dbReference type="EC" id="4.2.1.1"/>
    </reaction>
</comment>
<evidence type="ECO:0000256" key="9">
    <source>
        <dbReference type="SAM" id="MobiDB-lite"/>
    </source>
</evidence>
<keyword evidence="6" id="KW-0456">Lyase</keyword>
<evidence type="ECO:0000256" key="2">
    <source>
        <dbReference type="ARBA" id="ARBA00006217"/>
    </source>
</evidence>
<dbReference type="PROSITE" id="PS00704">
    <property type="entry name" value="PROK_CO2_ANHYDRASE_1"/>
    <property type="match status" value="1"/>
</dbReference>
<dbReference type="SMART" id="SM00947">
    <property type="entry name" value="Pro_CA"/>
    <property type="match status" value="1"/>
</dbReference>
<keyword evidence="11" id="KW-1185">Reference proteome</keyword>
<comment type="similarity">
    <text evidence="2">Belongs to the beta-class carbonic anhydrase family.</text>
</comment>
<comment type="function">
    <text evidence="7">Catalyzes the reversible hydration of carbon dioxide to form bicarbonate.</text>
</comment>
<evidence type="ECO:0000256" key="4">
    <source>
        <dbReference type="ARBA" id="ARBA00022723"/>
    </source>
</evidence>
<dbReference type="PANTHER" id="PTHR11002:SF76">
    <property type="entry name" value="CARBONIC ANHYDRASE"/>
    <property type="match status" value="1"/>
</dbReference>
<evidence type="ECO:0000256" key="7">
    <source>
        <dbReference type="ARBA" id="ARBA00024993"/>
    </source>
</evidence>
<dbReference type="InterPro" id="IPR036874">
    <property type="entry name" value="Carbonic_anhydrase_sf"/>
</dbReference>
<gene>
    <name evidence="10" type="ORF">NGTWS1702_06390</name>
</gene>
<evidence type="ECO:0000256" key="1">
    <source>
        <dbReference type="ARBA" id="ARBA00001947"/>
    </source>
</evidence>
<name>A0ABQ4V5J1_9MYCO</name>
<keyword evidence="5" id="KW-0862">Zinc</keyword>
<reference evidence="10 11" key="1">
    <citation type="submission" date="2021-08" db="EMBL/GenBank/DDBJ databases">
        <title>Draft genome sequence of Mycolicibacterium sp. NGTWS1702 strain.</title>
        <authorList>
            <person name="Matsumoto M."/>
            <person name="Tang B.C.C."/>
            <person name="Machida Y."/>
            <person name="Matoyama H."/>
            <person name="Kishihara T."/>
            <person name="Sato S."/>
            <person name="Kondo I."/>
            <person name="Sano M."/>
            <person name="Kato G."/>
        </authorList>
    </citation>
    <scope>NUCLEOTIDE SEQUENCE [LARGE SCALE GENOMIC DNA]</scope>
    <source>
        <strain evidence="10 11">NGTWSNA01</strain>
    </source>
</reference>
<comment type="cofactor">
    <cofactor evidence="1">
        <name>Zn(2+)</name>
        <dbReference type="ChEBI" id="CHEBI:29105"/>
    </cofactor>
</comment>
<evidence type="ECO:0000256" key="6">
    <source>
        <dbReference type="ARBA" id="ARBA00023239"/>
    </source>
</evidence>
<comment type="caution">
    <text evidence="10">The sequence shown here is derived from an EMBL/GenBank/DDBJ whole genome shotgun (WGS) entry which is preliminary data.</text>
</comment>
<dbReference type="InterPro" id="IPR015892">
    <property type="entry name" value="Carbonic_anhydrase_CS"/>
</dbReference>
<dbReference type="EC" id="4.2.1.1" evidence="3"/>
<evidence type="ECO:0000313" key="11">
    <source>
        <dbReference type="Proteomes" id="UP001060504"/>
    </source>
</evidence>
<dbReference type="Gene3D" id="3.40.1050.10">
    <property type="entry name" value="Carbonic anhydrase"/>
    <property type="match status" value="1"/>
</dbReference>
<evidence type="ECO:0000313" key="10">
    <source>
        <dbReference type="EMBL" id="GJF10522.1"/>
    </source>
</evidence>
<sequence>MEETGSVRGGVNKSRRYLLGAIPVAALAVAACGSEKSDDSAMQDEPPPPRPSTPEDAIQVLMDGNERFQKREPQIRSTAQIDAIWGEITHSQAPFAMVLGCADSRLAPEVLFDQFVGDVFVVREAGNIAVSATNLGSLEFGHAVLKAKALVVLGHSSCGAVDAAFTNATPGGNIQSIVDAIKPGIVGASDLDDAIVRNVRATIDTVRKDSKLLADAEKSGALKIAGAVYDIKTSTVRLI</sequence>
<dbReference type="SUPFAM" id="SSF53056">
    <property type="entry name" value="beta-carbonic anhydrase, cab"/>
    <property type="match status" value="1"/>
</dbReference>
<evidence type="ECO:0000256" key="5">
    <source>
        <dbReference type="ARBA" id="ARBA00022833"/>
    </source>
</evidence>
<keyword evidence="4" id="KW-0479">Metal-binding</keyword>
<organism evidence="10 11">
    <name type="scientific">Mycolicibacterium cyprinidarum</name>
    <dbReference type="NCBI Taxonomy" id="2860311"/>
    <lineage>
        <taxon>Bacteria</taxon>
        <taxon>Bacillati</taxon>
        <taxon>Actinomycetota</taxon>
        <taxon>Actinomycetes</taxon>
        <taxon>Mycobacteriales</taxon>
        <taxon>Mycobacteriaceae</taxon>
        <taxon>Mycolicibacterium</taxon>
    </lineage>
</organism>
<protein>
    <recommendedName>
        <fullName evidence="3">carbonic anhydrase</fullName>
        <ecNumber evidence="3">4.2.1.1</ecNumber>
    </recommendedName>
</protein>
<dbReference type="EMBL" id="BPRH01000702">
    <property type="protein sequence ID" value="GJF10522.1"/>
    <property type="molecule type" value="Genomic_DNA"/>
</dbReference>